<reference evidence="1" key="1">
    <citation type="submission" date="2020-08" db="EMBL/GenBank/DDBJ databases">
        <title>Multicomponent nature underlies the extraordinary mechanical properties of spider dragline silk.</title>
        <authorList>
            <person name="Kono N."/>
            <person name="Nakamura H."/>
            <person name="Mori M."/>
            <person name="Yoshida Y."/>
            <person name="Ohtoshi R."/>
            <person name="Malay A.D."/>
            <person name="Moran D.A.P."/>
            <person name="Tomita M."/>
            <person name="Numata K."/>
            <person name="Arakawa K."/>
        </authorList>
    </citation>
    <scope>NUCLEOTIDE SEQUENCE</scope>
</reference>
<organism evidence="1 2">
    <name type="scientific">Nephila pilipes</name>
    <name type="common">Giant wood spider</name>
    <name type="synonym">Nephila maculata</name>
    <dbReference type="NCBI Taxonomy" id="299642"/>
    <lineage>
        <taxon>Eukaryota</taxon>
        <taxon>Metazoa</taxon>
        <taxon>Ecdysozoa</taxon>
        <taxon>Arthropoda</taxon>
        <taxon>Chelicerata</taxon>
        <taxon>Arachnida</taxon>
        <taxon>Araneae</taxon>
        <taxon>Araneomorphae</taxon>
        <taxon>Entelegynae</taxon>
        <taxon>Araneoidea</taxon>
        <taxon>Nephilidae</taxon>
        <taxon>Nephila</taxon>
    </lineage>
</organism>
<name>A0A8X6PXL3_NEPPI</name>
<sequence>MSKDIRSEQTAQDRLRSGHIESLKFIDKGKTYSSCSCFRPASPADLIDCIGACEKQKWSEGENGLVVLLERHSVMYLV</sequence>
<evidence type="ECO:0000313" key="1">
    <source>
        <dbReference type="EMBL" id="GFT91626.1"/>
    </source>
</evidence>
<dbReference type="Proteomes" id="UP000887013">
    <property type="component" value="Unassembled WGS sequence"/>
</dbReference>
<dbReference type="EMBL" id="BMAW01120966">
    <property type="protein sequence ID" value="GFT91626.1"/>
    <property type="molecule type" value="Genomic_DNA"/>
</dbReference>
<comment type="caution">
    <text evidence="1">The sequence shown here is derived from an EMBL/GenBank/DDBJ whole genome shotgun (WGS) entry which is preliminary data.</text>
</comment>
<evidence type="ECO:0000313" key="2">
    <source>
        <dbReference type="Proteomes" id="UP000887013"/>
    </source>
</evidence>
<protein>
    <submittedName>
        <fullName evidence="1">RNase H domain-containing protein</fullName>
    </submittedName>
</protein>
<gene>
    <name evidence="1" type="primary">AVEN_254502_1</name>
    <name evidence="1" type="ORF">NPIL_554381</name>
</gene>
<proteinExistence type="predicted"/>
<dbReference type="OrthoDB" id="6449008at2759"/>
<dbReference type="AlphaFoldDB" id="A0A8X6PXL3"/>
<keyword evidence="2" id="KW-1185">Reference proteome</keyword>
<accession>A0A8X6PXL3</accession>